<gene>
    <name evidence="1" type="ORF">L6452_05680</name>
</gene>
<dbReference type="EMBL" id="CM042048">
    <property type="protein sequence ID" value="KAI3758130.1"/>
    <property type="molecule type" value="Genomic_DNA"/>
</dbReference>
<name>A0ACB9EH34_ARCLA</name>
<dbReference type="Proteomes" id="UP001055879">
    <property type="component" value="Linkage Group LG02"/>
</dbReference>
<reference evidence="2" key="1">
    <citation type="journal article" date="2022" name="Mol. Ecol. Resour.">
        <title>The genomes of chicory, endive, great burdock and yacon provide insights into Asteraceae palaeo-polyploidization history and plant inulin production.</title>
        <authorList>
            <person name="Fan W."/>
            <person name="Wang S."/>
            <person name="Wang H."/>
            <person name="Wang A."/>
            <person name="Jiang F."/>
            <person name="Liu H."/>
            <person name="Zhao H."/>
            <person name="Xu D."/>
            <person name="Zhang Y."/>
        </authorList>
    </citation>
    <scope>NUCLEOTIDE SEQUENCE [LARGE SCALE GENOMIC DNA]</scope>
    <source>
        <strain evidence="2">cv. Niubang</strain>
    </source>
</reference>
<keyword evidence="2" id="KW-1185">Reference proteome</keyword>
<organism evidence="1 2">
    <name type="scientific">Arctium lappa</name>
    <name type="common">Greater burdock</name>
    <name type="synonym">Lappa major</name>
    <dbReference type="NCBI Taxonomy" id="4217"/>
    <lineage>
        <taxon>Eukaryota</taxon>
        <taxon>Viridiplantae</taxon>
        <taxon>Streptophyta</taxon>
        <taxon>Embryophyta</taxon>
        <taxon>Tracheophyta</taxon>
        <taxon>Spermatophyta</taxon>
        <taxon>Magnoliopsida</taxon>
        <taxon>eudicotyledons</taxon>
        <taxon>Gunneridae</taxon>
        <taxon>Pentapetalae</taxon>
        <taxon>asterids</taxon>
        <taxon>campanulids</taxon>
        <taxon>Asterales</taxon>
        <taxon>Asteraceae</taxon>
        <taxon>Carduoideae</taxon>
        <taxon>Cardueae</taxon>
        <taxon>Arctiinae</taxon>
        <taxon>Arctium</taxon>
    </lineage>
</organism>
<accession>A0ACB9EH34</accession>
<sequence length="420" mass="49224">MGLVRLATSNSGISLGCMEELELEFILAILLLFLDLGVKLDYQLVSEQIQIEIKRKHVDDLVIKLSKFRVVIPSLDRFCEDQIEFSVDKCRTRKQIGRTRMIFQELAESEYCENSKDSQMTSREDLAIGTNVKPPVLFKGEYEQWKDRFIDFIERHEMGGLIKKSLEEGIMPIPMKTLTVGNEERAYPLPPEEFTEEQMKRFKAGRLAKSFILEGIPNEIYVKIDIYKATGTEIKNKVKKSQIELNVKFLNILQPEWKRYTRQMKQMKDLNEIPLLEVYETLRQNEEEVDEIKDEKKKAEKTVVDPIALVVKKKSVSLKKKKKRYSSGSSNYDHKERVEAKRIEEKRSQEKKYRAEETKQPESTKCYNCGKLGHFAKDCRKPKVRNSEYYKNKAKQQEAGKALMAEDEFWLHHSDQENEK</sequence>
<reference evidence="1 2" key="2">
    <citation type="journal article" date="2022" name="Mol. Ecol. Resour.">
        <title>The genomes of chicory, endive, great burdock and yacon provide insights into Asteraceae paleo-polyploidization history and plant inulin production.</title>
        <authorList>
            <person name="Fan W."/>
            <person name="Wang S."/>
            <person name="Wang H."/>
            <person name="Wang A."/>
            <person name="Jiang F."/>
            <person name="Liu H."/>
            <person name="Zhao H."/>
            <person name="Xu D."/>
            <person name="Zhang Y."/>
        </authorList>
    </citation>
    <scope>NUCLEOTIDE SEQUENCE [LARGE SCALE GENOMIC DNA]</scope>
    <source>
        <strain evidence="2">cv. Niubang</strain>
    </source>
</reference>
<evidence type="ECO:0000313" key="2">
    <source>
        <dbReference type="Proteomes" id="UP001055879"/>
    </source>
</evidence>
<evidence type="ECO:0000313" key="1">
    <source>
        <dbReference type="EMBL" id="KAI3758130.1"/>
    </source>
</evidence>
<protein>
    <submittedName>
        <fullName evidence="1">Uncharacterized protein</fullName>
    </submittedName>
</protein>
<proteinExistence type="predicted"/>
<comment type="caution">
    <text evidence="1">The sequence shown here is derived from an EMBL/GenBank/DDBJ whole genome shotgun (WGS) entry which is preliminary data.</text>
</comment>